<evidence type="ECO:0000256" key="1">
    <source>
        <dbReference type="SAM" id="MobiDB-lite"/>
    </source>
</evidence>
<dbReference type="AlphaFoldDB" id="A0A1I7AFG9"/>
<evidence type="ECO:0000313" key="3">
    <source>
        <dbReference type="Proteomes" id="UP000199594"/>
    </source>
</evidence>
<feature type="region of interest" description="Disordered" evidence="1">
    <location>
        <begin position="1"/>
        <end position="23"/>
    </location>
</feature>
<organism evidence="2 3">
    <name type="scientific">Halomonas saccharevitans</name>
    <dbReference type="NCBI Taxonomy" id="416872"/>
    <lineage>
        <taxon>Bacteria</taxon>
        <taxon>Pseudomonadati</taxon>
        <taxon>Pseudomonadota</taxon>
        <taxon>Gammaproteobacteria</taxon>
        <taxon>Oceanospirillales</taxon>
        <taxon>Halomonadaceae</taxon>
        <taxon>Halomonas</taxon>
    </lineage>
</organism>
<sequence>MEKVGAFTERTTSEGEWRQGEPASNVRATPMLAAYFNMLQRELVAVLADAGLTPDINDEAQLAAAINAIADRRAVSRVDGVAVITVEEA</sequence>
<gene>
    <name evidence="2" type="ORF">SAMN04487956_11738</name>
</gene>
<reference evidence="2 3" key="1">
    <citation type="submission" date="2016-10" db="EMBL/GenBank/DDBJ databases">
        <authorList>
            <person name="de Groot N.N."/>
        </authorList>
    </citation>
    <scope>NUCLEOTIDE SEQUENCE [LARGE SCALE GENOMIC DNA]</scope>
    <source>
        <strain evidence="2 3">CGMCC 1.6493</strain>
    </source>
</reference>
<evidence type="ECO:0000313" key="2">
    <source>
        <dbReference type="EMBL" id="SFT73654.1"/>
    </source>
</evidence>
<accession>A0A1I7AFG9</accession>
<dbReference type="Proteomes" id="UP000199594">
    <property type="component" value="Unassembled WGS sequence"/>
</dbReference>
<protein>
    <submittedName>
        <fullName evidence="2">Uncharacterized protein</fullName>
    </submittedName>
</protein>
<dbReference type="RefSeq" id="WP_175535066.1">
    <property type="nucleotide sequence ID" value="NZ_FPAQ01000017.1"/>
</dbReference>
<name>A0A1I7AFG9_9GAMM</name>
<dbReference type="EMBL" id="FPAQ01000017">
    <property type="protein sequence ID" value="SFT73654.1"/>
    <property type="molecule type" value="Genomic_DNA"/>
</dbReference>
<proteinExistence type="predicted"/>